<gene>
    <name evidence="1" type="ORF">PV328_008049</name>
</gene>
<evidence type="ECO:0000313" key="2">
    <source>
        <dbReference type="Proteomes" id="UP001168990"/>
    </source>
</evidence>
<keyword evidence="2" id="KW-1185">Reference proteome</keyword>
<comment type="caution">
    <text evidence="1">The sequence shown here is derived from an EMBL/GenBank/DDBJ whole genome shotgun (WGS) entry which is preliminary data.</text>
</comment>
<reference evidence="1" key="2">
    <citation type="submission" date="2023-03" db="EMBL/GenBank/DDBJ databases">
        <authorList>
            <person name="Inwood S.N."/>
            <person name="Skelly J.G."/>
            <person name="Guhlin J."/>
            <person name="Harrop T.W.R."/>
            <person name="Goldson S.G."/>
            <person name="Dearden P.K."/>
        </authorList>
    </citation>
    <scope>NUCLEOTIDE SEQUENCE</scope>
    <source>
        <strain evidence="1">Irish</strain>
        <tissue evidence="1">Whole body</tissue>
    </source>
</reference>
<dbReference type="Proteomes" id="UP001168990">
    <property type="component" value="Unassembled WGS sequence"/>
</dbReference>
<protein>
    <submittedName>
        <fullName evidence="1">Uncharacterized protein</fullName>
    </submittedName>
</protein>
<name>A0AA39F1L3_9HYME</name>
<reference evidence="1" key="1">
    <citation type="journal article" date="2023" name="bioRxiv">
        <title>Scaffold-level genome assemblies of two parasitoid biocontrol wasps reveal the parthenogenesis mechanism and an associated novel virus.</title>
        <authorList>
            <person name="Inwood S."/>
            <person name="Skelly J."/>
            <person name="Guhlin J."/>
            <person name="Harrop T."/>
            <person name="Goldson S."/>
            <person name="Dearden P."/>
        </authorList>
    </citation>
    <scope>NUCLEOTIDE SEQUENCE</scope>
    <source>
        <strain evidence="1">Irish</strain>
        <tissue evidence="1">Whole body</tissue>
    </source>
</reference>
<organism evidence="1 2">
    <name type="scientific">Microctonus aethiopoides</name>
    <dbReference type="NCBI Taxonomy" id="144406"/>
    <lineage>
        <taxon>Eukaryota</taxon>
        <taxon>Metazoa</taxon>
        <taxon>Ecdysozoa</taxon>
        <taxon>Arthropoda</taxon>
        <taxon>Hexapoda</taxon>
        <taxon>Insecta</taxon>
        <taxon>Pterygota</taxon>
        <taxon>Neoptera</taxon>
        <taxon>Endopterygota</taxon>
        <taxon>Hymenoptera</taxon>
        <taxon>Apocrita</taxon>
        <taxon>Ichneumonoidea</taxon>
        <taxon>Braconidae</taxon>
        <taxon>Euphorinae</taxon>
        <taxon>Microctonus</taxon>
    </lineage>
</organism>
<proteinExistence type="predicted"/>
<sequence length="117" mass="13570">MESATRFHQPFRDYEEPFDISALHITYEYNSTSSFRKMDTFTFIVNGLSHHHHHHHHHQYHYHHHYHATKKYSSTGTTDIFFMRLIQSGTVPSSAADDVADVAVVSVLHMETASLVC</sequence>
<accession>A0AA39F1L3</accession>
<dbReference type="EMBL" id="JAQQBS010001423">
    <property type="protein sequence ID" value="KAK0160663.1"/>
    <property type="molecule type" value="Genomic_DNA"/>
</dbReference>
<dbReference type="AlphaFoldDB" id="A0AA39F1L3"/>
<evidence type="ECO:0000313" key="1">
    <source>
        <dbReference type="EMBL" id="KAK0160663.1"/>
    </source>
</evidence>